<dbReference type="InterPro" id="IPR038152">
    <property type="entry name" value="Carbam_trans_C_sf"/>
</dbReference>
<dbReference type="Gene3D" id="3.90.870.20">
    <property type="entry name" value="Carbamoyltransferase, C-terminal domain"/>
    <property type="match status" value="1"/>
</dbReference>
<feature type="domain" description="Carbamoyltransferase" evidence="2">
    <location>
        <begin position="98"/>
        <end position="308"/>
    </location>
</feature>
<dbReference type="PANTHER" id="PTHR34847">
    <property type="entry name" value="NODULATION PROTEIN U"/>
    <property type="match status" value="1"/>
</dbReference>
<accession>A0A0S4TWA2</accession>
<protein>
    <submittedName>
        <fullName evidence="4">3'-hydroxymethylcephem-O-carbamoyltransferase</fullName>
        <ecNumber evidence="4">2.1.3.-</ecNumber>
    </submittedName>
    <submittedName>
        <fullName evidence="5">Proline dehydrogenase</fullName>
    </submittedName>
</protein>
<dbReference type="Gene3D" id="3.30.420.40">
    <property type="match status" value="1"/>
</dbReference>
<dbReference type="EMBL" id="LN899819">
    <property type="protein sequence ID" value="CUV14286.1"/>
    <property type="molecule type" value="Genomic_DNA"/>
</dbReference>
<evidence type="ECO:0000313" key="5">
    <source>
        <dbReference type="EMBL" id="QCX47663.1"/>
    </source>
</evidence>
<name>A0A0S4TWA2_RALSL</name>
<organism evidence="4">
    <name type="scientific">Ralstonia solanacearum</name>
    <name type="common">Pseudomonas solanacearum</name>
    <dbReference type="NCBI Taxonomy" id="305"/>
    <lineage>
        <taxon>Bacteria</taxon>
        <taxon>Pseudomonadati</taxon>
        <taxon>Pseudomonadota</taxon>
        <taxon>Betaproteobacteria</taxon>
        <taxon>Burkholderiales</taxon>
        <taxon>Burkholderiaceae</taxon>
        <taxon>Ralstonia</taxon>
        <taxon>Ralstonia solanacearum species complex</taxon>
    </lineage>
</organism>
<keyword evidence="4" id="KW-0808">Transferase</keyword>
<dbReference type="EMBL" id="CP039339">
    <property type="protein sequence ID" value="QCX47663.1"/>
    <property type="molecule type" value="Genomic_DNA"/>
</dbReference>
<dbReference type="EC" id="2.1.3.-" evidence="4"/>
<feature type="domain" description="Carbamoyltransferase C-terminal" evidence="3">
    <location>
        <begin position="357"/>
        <end position="522"/>
    </location>
</feature>
<dbReference type="Pfam" id="PF02543">
    <property type="entry name" value="Carbam_trans_N"/>
    <property type="match status" value="1"/>
</dbReference>
<gene>
    <name evidence="4" type="primary">cmcH</name>
    <name evidence="5" type="ORF">E7Z57_00165</name>
    <name evidence="4" type="ORF">RUN39_v1_750071</name>
</gene>
<dbReference type="GO" id="GO:0016740">
    <property type="term" value="F:transferase activity"/>
    <property type="evidence" value="ECO:0007669"/>
    <property type="project" value="UniProtKB-KW"/>
</dbReference>
<comment type="similarity">
    <text evidence="1">Belongs to the NodU/CmcH family.</text>
</comment>
<proteinExistence type="inferred from homology"/>
<evidence type="ECO:0000313" key="6">
    <source>
        <dbReference type="Proteomes" id="UP000310553"/>
    </source>
</evidence>
<evidence type="ECO:0000259" key="3">
    <source>
        <dbReference type="Pfam" id="PF16861"/>
    </source>
</evidence>
<dbReference type="InterPro" id="IPR031730">
    <property type="entry name" value="Carbam_trans_C"/>
</dbReference>
<dbReference type="Pfam" id="PF16861">
    <property type="entry name" value="Carbam_trans_C"/>
    <property type="match status" value="1"/>
</dbReference>
<sequence>MMRLLAMKPGHDGNLAYIANGQLEFSFEAEKDSGNRYAPIGVTELIEAMRHTPEIPEAIVISGWSAGVDPLGRPIGAGYMGLEPPSVSEISLFGQSLKLLSSSHERAHLMGAYALSPFPQGQPCYALIWEGHIGAFYSIDAALGIECLAQVMVGPGIRYAFAYGLADPSFGLGRGQIRLSDAGKLMALAAFEGQVSPSRSEKALLDRMFADPQGVPLLHKSDFHHLGVYNSGVESEAAKRLARLVSDRVFDTFFQAIKPLVKEKRPLLIGGGCGLNCEWNRSWLDSGLFSDVFIPPCTNDVGSALGSAADAQWHLTGRAKLAWNVYCGQAFVDDAGYQTARRLGPFARRSAEMADIADTLRRGGVLGWVAGRAEMGPRALGNRSILAAPFEKGMLDRLNAIKRREGFRPIAPVCLEEDVSTHFDLDRPSPYMLYFCRVRSRGHLQAITHVDGSSRVQSVNAGQNRLLYRLLSEFKAQTHFGVLCNTSLNFNGTGFINRTSDLVRYAQEAGLDGFVVEGVLFSRDQGGSKPMAMVSA</sequence>
<dbReference type="InterPro" id="IPR003696">
    <property type="entry name" value="Carbtransf_dom"/>
</dbReference>
<dbReference type="AlphaFoldDB" id="A0A0S4TWA2"/>
<evidence type="ECO:0000313" key="4">
    <source>
        <dbReference type="EMBL" id="CUV14286.1"/>
    </source>
</evidence>
<dbReference type="PANTHER" id="PTHR34847:SF1">
    <property type="entry name" value="NODULATION PROTEIN U"/>
    <property type="match status" value="1"/>
</dbReference>
<dbReference type="InterPro" id="IPR051338">
    <property type="entry name" value="NodU/CmcH_Carbamoyltrnsfr"/>
</dbReference>
<reference evidence="5 6" key="2">
    <citation type="submission" date="2019-04" db="EMBL/GenBank/DDBJ databases">
        <title>Complete Genome of UW386 and Higher Quality Genome of UW700.</title>
        <authorList>
            <person name="Jacobs J."/>
            <person name="Perez A."/>
            <person name="Steidl O."/>
            <person name="Allen C."/>
        </authorList>
    </citation>
    <scope>NUCLEOTIDE SEQUENCE [LARGE SCALE GENOMIC DNA]</scope>
    <source>
        <strain evidence="5 6">UW386</strain>
    </source>
</reference>
<evidence type="ECO:0000259" key="2">
    <source>
        <dbReference type="Pfam" id="PF02543"/>
    </source>
</evidence>
<evidence type="ECO:0000256" key="1">
    <source>
        <dbReference type="ARBA" id="ARBA00006129"/>
    </source>
</evidence>
<reference evidence="4" key="1">
    <citation type="submission" date="2015-10" db="EMBL/GenBank/DDBJ databases">
        <authorList>
            <person name="Gilbert D.G."/>
        </authorList>
    </citation>
    <scope>NUCLEOTIDE SEQUENCE</scope>
    <source>
        <strain evidence="4">Phyl III-seqv23</strain>
    </source>
</reference>
<dbReference type="Proteomes" id="UP000310553">
    <property type="component" value="Chromosome"/>
</dbReference>